<feature type="region of interest" description="Disordered" evidence="2">
    <location>
        <begin position="1"/>
        <end position="22"/>
    </location>
</feature>
<feature type="region of interest" description="Disordered" evidence="2">
    <location>
        <begin position="64"/>
        <end position="88"/>
    </location>
</feature>
<dbReference type="Pfam" id="PF02926">
    <property type="entry name" value="THUMP"/>
    <property type="match status" value="1"/>
</dbReference>
<dbReference type="Gene3D" id="3.30.2300.10">
    <property type="entry name" value="THUMP superfamily"/>
    <property type="match status" value="1"/>
</dbReference>
<evidence type="ECO:0000313" key="4">
    <source>
        <dbReference type="EMBL" id="KAL3789570.1"/>
    </source>
</evidence>
<name>A0ABD3PTT5_9STRA</name>
<comment type="caution">
    <text evidence="4">The sequence shown here is derived from an EMBL/GenBank/DDBJ whole genome shotgun (WGS) entry which is preliminary data.</text>
</comment>
<dbReference type="Proteomes" id="UP001530400">
    <property type="component" value="Unassembled WGS sequence"/>
</dbReference>
<evidence type="ECO:0000256" key="2">
    <source>
        <dbReference type="SAM" id="MobiDB-lite"/>
    </source>
</evidence>
<dbReference type="PROSITE" id="PS51165">
    <property type="entry name" value="THUMP"/>
    <property type="match status" value="1"/>
</dbReference>
<dbReference type="InterPro" id="IPR040183">
    <property type="entry name" value="THUMPD1-like"/>
</dbReference>
<feature type="compositionally biased region" description="Polar residues" evidence="2">
    <location>
        <begin position="185"/>
        <end position="194"/>
    </location>
</feature>
<keyword evidence="5" id="KW-1185">Reference proteome</keyword>
<reference evidence="4 5" key="1">
    <citation type="submission" date="2024-10" db="EMBL/GenBank/DDBJ databases">
        <title>Updated reference genomes for cyclostephanoid diatoms.</title>
        <authorList>
            <person name="Roberts W.R."/>
            <person name="Alverson A.J."/>
        </authorList>
    </citation>
    <scope>NUCLEOTIDE SEQUENCE [LARGE SCALE GENOMIC DNA]</scope>
    <source>
        <strain evidence="4 5">AJA010-31</strain>
    </source>
</reference>
<proteinExistence type="predicted"/>
<dbReference type="SUPFAM" id="SSF143437">
    <property type="entry name" value="THUMP domain-like"/>
    <property type="match status" value="1"/>
</dbReference>
<organism evidence="4 5">
    <name type="scientific">Cyclotella atomus</name>
    <dbReference type="NCBI Taxonomy" id="382360"/>
    <lineage>
        <taxon>Eukaryota</taxon>
        <taxon>Sar</taxon>
        <taxon>Stramenopiles</taxon>
        <taxon>Ochrophyta</taxon>
        <taxon>Bacillariophyta</taxon>
        <taxon>Coscinodiscophyceae</taxon>
        <taxon>Thalassiosirophycidae</taxon>
        <taxon>Stephanodiscales</taxon>
        <taxon>Stephanodiscaceae</taxon>
        <taxon>Cyclotella</taxon>
    </lineage>
</organism>
<feature type="compositionally biased region" description="Polar residues" evidence="2">
    <location>
        <begin position="223"/>
        <end position="232"/>
    </location>
</feature>
<sequence length="410" mass="45679">MSSNTKQPGYNPVKNNRNYKNLRQQPCRGFPAIFFTCETGREKKCQREALELIHHYYYLSKAGSDSDKDDANENDTKSSHANDEPLSLDEELKMLRKGAAAEEVLNYERNPKRPRYETKGTKSMKSPFVVHDVGMKGIVCVVFSLEGSEVIPYSDIVAALRPKEKNDEDDSDAKVSDDDAKDSQENSSAGNTIDATRKSPPWDPIETVGVILREVGGSKHNDNAVTDTSSGEANPEAAVFTSPPGSRFILRMIPIQATVSNIYFCVVLSISRVTKLTSIPVMSHQCHASLNEIKAVTKSLLQNYFTSSDLLSTRSNDTITFKIDFKKRNCSHLSRDQIYEALVPMVLGGPATDHDSKQKFAVNLTDPDFSIRIEVCKTFGGISILDRQRLLTLKNFNLAELLQPKSKTDE</sequence>
<keyword evidence="1" id="KW-0694">RNA-binding</keyword>
<feature type="region of interest" description="Disordered" evidence="2">
    <location>
        <begin position="218"/>
        <end position="238"/>
    </location>
</feature>
<accession>A0ABD3PTT5</accession>
<feature type="region of interest" description="Disordered" evidence="2">
    <location>
        <begin position="162"/>
        <end position="202"/>
    </location>
</feature>
<feature type="compositionally biased region" description="Basic and acidic residues" evidence="2">
    <location>
        <begin position="162"/>
        <end position="184"/>
    </location>
</feature>
<dbReference type="GO" id="GO:0003723">
    <property type="term" value="F:RNA binding"/>
    <property type="evidence" value="ECO:0007669"/>
    <property type="project" value="UniProtKB-UniRule"/>
</dbReference>
<dbReference type="CDD" id="cd11717">
    <property type="entry name" value="THUMP_THUMPD1_like"/>
    <property type="match status" value="1"/>
</dbReference>
<gene>
    <name evidence="4" type="ORF">ACHAWO_009133</name>
</gene>
<dbReference type="EMBL" id="JALLPJ020000519">
    <property type="protein sequence ID" value="KAL3789570.1"/>
    <property type="molecule type" value="Genomic_DNA"/>
</dbReference>
<dbReference type="InterPro" id="IPR004114">
    <property type="entry name" value="THUMP_dom"/>
</dbReference>
<feature type="compositionally biased region" description="Basic and acidic residues" evidence="2">
    <location>
        <begin position="64"/>
        <end position="83"/>
    </location>
</feature>
<feature type="domain" description="THUMP" evidence="3">
    <location>
        <begin position="257"/>
        <end position="386"/>
    </location>
</feature>
<evidence type="ECO:0000259" key="3">
    <source>
        <dbReference type="PROSITE" id="PS51165"/>
    </source>
</evidence>
<evidence type="ECO:0000313" key="5">
    <source>
        <dbReference type="Proteomes" id="UP001530400"/>
    </source>
</evidence>
<dbReference type="AlphaFoldDB" id="A0ABD3PTT5"/>
<dbReference type="PANTHER" id="PTHR13452">
    <property type="entry name" value="THUMP DOMAIN CONTAINING PROTEIN 1-RELATED"/>
    <property type="match status" value="1"/>
</dbReference>
<dbReference type="PANTHER" id="PTHR13452:SF10">
    <property type="entry name" value="THUMP DOMAIN-CONTAINING PROTEIN 1"/>
    <property type="match status" value="1"/>
</dbReference>
<evidence type="ECO:0000256" key="1">
    <source>
        <dbReference type="PROSITE-ProRule" id="PRU00529"/>
    </source>
</evidence>
<protein>
    <recommendedName>
        <fullName evidence="3">THUMP domain-containing protein</fullName>
    </recommendedName>
</protein>